<evidence type="ECO:0000313" key="2">
    <source>
        <dbReference type="Proteomes" id="UP001642483"/>
    </source>
</evidence>
<dbReference type="Proteomes" id="UP001642483">
    <property type="component" value="Unassembled WGS sequence"/>
</dbReference>
<organism evidence="1 2">
    <name type="scientific">Clavelina lepadiformis</name>
    <name type="common">Light-bulb sea squirt</name>
    <name type="synonym">Ascidia lepadiformis</name>
    <dbReference type="NCBI Taxonomy" id="159417"/>
    <lineage>
        <taxon>Eukaryota</taxon>
        <taxon>Metazoa</taxon>
        <taxon>Chordata</taxon>
        <taxon>Tunicata</taxon>
        <taxon>Ascidiacea</taxon>
        <taxon>Aplousobranchia</taxon>
        <taxon>Clavelinidae</taxon>
        <taxon>Clavelina</taxon>
    </lineage>
</organism>
<evidence type="ECO:0000313" key="1">
    <source>
        <dbReference type="EMBL" id="CAK8672186.1"/>
    </source>
</evidence>
<proteinExistence type="predicted"/>
<keyword evidence="2" id="KW-1185">Reference proteome</keyword>
<comment type="caution">
    <text evidence="1">The sequence shown here is derived from an EMBL/GenBank/DDBJ whole genome shotgun (WGS) entry which is preliminary data.</text>
</comment>
<name>A0ABP0F030_CLALP</name>
<gene>
    <name evidence="1" type="ORF">CVLEPA_LOCUS1171</name>
</gene>
<reference evidence="1 2" key="1">
    <citation type="submission" date="2024-02" db="EMBL/GenBank/DDBJ databases">
        <authorList>
            <person name="Daric V."/>
            <person name="Darras S."/>
        </authorList>
    </citation>
    <scope>NUCLEOTIDE SEQUENCE [LARGE SCALE GENOMIC DNA]</scope>
</reference>
<accession>A0ABP0F030</accession>
<dbReference type="EMBL" id="CAWYQH010000001">
    <property type="protein sequence ID" value="CAK8672186.1"/>
    <property type="molecule type" value="Genomic_DNA"/>
</dbReference>
<sequence length="141" mass="15866">MAREQVVKLLQVSQMESRCSRYHVATTKIGDLQAEVDGGVGKARTGIKMFFQMAEIVFISNHRSLPISQINAPGNEHREKENREARHWNVQKKVVDHQNVEGKATVDFAVNVQLVVDVGVAKRDYERQGIWHTAKGGEMIG</sequence>
<protein>
    <submittedName>
        <fullName evidence="1">Uncharacterized protein</fullName>
    </submittedName>
</protein>